<dbReference type="STRING" id="1513271.XM47_17055"/>
<dbReference type="OrthoDB" id="9800207at2"/>
<feature type="transmembrane region" description="Helical" evidence="7">
    <location>
        <begin position="143"/>
        <end position="167"/>
    </location>
</feature>
<feature type="transmembrane region" description="Helical" evidence="7">
    <location>
        <begin position="173"/>
        <end position="192"/>
    </location>
</feature>
<evidence type="ECO:0000256" key="3">
    <source>
        <dbReference type="ARBA" id="ARBA00022519"/>
    </source>
</evidence>
<sequence length="204" mass="22875">MSSKVKTAAQQNLILCLNCYHLNSKSNSNCSRCLGRIELRKDPNFQWTLAWLFTAIILYVPANVLPVMTTVSFGLSLPNTIVSGVIDLWQHGSYIIALVIFFASIVIPIFKICVIAWLVISIKLGYGVAKKQRTKLYRFIEWIGRWSMIDVYVVAILVALIQLGGVMQIEPGWAALAFCGVVLATMFSANSFDPRLIWDSIKEK</sequence>
<evidence type="ECO:0000313" key="9">
    <source>
        <dbReference type="Proteomes" id="UP000037600"/>
    </source>
</evidence>
<accession>A0A0J8GMC9</accession>
<comment type="caution">
    <text evidence="8">The sequence shown here is derived from an EMBL/GenBank/DDBJ whole genome shotgun (WGS) entry which is preliminary data.</text>
</comment>
<dbReference type="InterPro" id="IPR051800">
    <property type="entry name" value="PqiA-PqiB_transport"/>
</dbReference>
<keyword evidence="4 7" id="KW-0812">Transmembrane</keyword>
<dbReference type="PANTHER" id="PTHR30462:SF3">
    <property type="entry name" value="INTERMEMBRANE TRANSPORT PROTEIN PQIA"/>
    <property type="match status" value="1"/>
</dbReference>
<evidence type="ECO:0000256" key="4">
    <source>
        <dbReference type="ARBA" id="ARBA00022692"/>
    </source>
</evidence>
<dbReference type="PANTHER" id="PTHR30462">
    <property type="entry name" value="INTERMEMBRANE TRANSPORT PROTEIN PQIB-RELATED"/>
    <property type="match status" value="1"/>
</dbReference>
<dbReference type="Pfam" id="PF04403">
    <property type="entry name" value="PqiA"/>
    <property type="match status" value="1"/>
</dbReference>
<evidence type="ECO:0000256" key="1">
    <source>
        <dbReference type="ARBA" id="ARBA00004533"/>
    </source>
</evidence>
<dbReference type="PATRIC" id="fig|1513271.3.peg.3500"/>
<feature type="transmembrane region" description="Helical" evidence="7">
    <location>
        <begin position="49"/>
        <end position="75"/>
    </location>
</feature>
<evidence type="ECO:0000256" key="6">
    <source>
        <dbReference type="ARBA" id="ARBA00023136"/>
    </source>
</evidence>
<dbReference type="InterPro" id="IPR007498">
    <property type="entry name" value="PqiA-like"/>
</dbReference>
<evidence type="ECO:0000256" key="7">
    <source>
        <dbReference type="SAM" id="Phobius"/>
    </source>
</evidence>
<dbReference type="AlphaFoldDB" id="A0A0J8GMC9"/>
<name>A0A0J8GMC9_9ALTE</name>
<dbReference type="Proteomes" id="UP000037600">
    <property type="component" value="Unassembled WGS sequence"/>
</dbReference>
<protein>
    <submittedName>
        <fullName evidence="8">Paraquat-inducible protein A</fullName>
    </submittedName>
</protein>
<gene>
    <name evidence="8" type="ORF">XM47_17055</name>
</gene>
<organism evidence="8 9">
    <name type="scientific">Catenovulum maritimum</name>
    <dbReference type="NCBI Taxonomy" id="1513271"/>
    <lineage>
        <taxon>Bacteria</taxon>
        <taxon>Pseudomonadati</taxon>
        <taxon>Pseudomonadota</taxon>
        <taxon>Gammaproteobacteria</taxon>
        <taxon>Alteromonadales</taxon>
        <taxon>Alteromonadaceae</taxon>
        <taxon>Catenovulum</taxon>
    </lineage>
</organism>
<evidence type="ECO:0000256" key="5">
    <source>
        <dbReference type="ARBA" id="ARBA00022989"/>
    </source>
</evidence>
<proteinExistence type="predicted"/>
<keyword evidence="6 7" id="KW-0472">Membrane</keyword>
<evidence type="ECO:0000313" key="8">
    <source>
        <dbReference type="EMBL" id="KMT63935.1"/>
    </source>
</evidence>
<keyword evidence="5 7" id="KW-1133">Transmembrane helix</keyword>
<dbReference type="EMBL" id="LAZL01000036">
    <property type="protein sequence ID" value="KMT63935.1"/>
    <property type="molecule type" value="Genomic_DNA"/>
</dbReference>
<keyword evidence="3" id="KW-0997">Cell inner membrane</keyword>
<keyword evidence="2" id="KW-1003">Cell membrane</keyword>
<feature type="transmembrane region" description="Helical" evidence="7">
    <location>
        <begin position="95"/>
        <end position="122"/>
    </location>
</feature>
<comment type="subcellular location">
    <subcellularLocation>
        <location evidence="1">Cell inner membrane</location>
    </subcellularLocation>
</comment>
<evidence type="ECO:0000256" key="2">
    <source>
        <dbReference type="ARBA" id="ARBA00022475"/>
    </source>
</evidence>
<keyword evidence="9" id="KW-1185">Reference proteome</keyword>
<reference evidence="8 9" key="1">
    <citation type="submission" date="2015-04" db="EMBL/GenBank/DDBJ databases">
        <title>Draft Genome Sequence of the Novel Agar-Digesting Marine Bacterium Q1.</title>
        <authorList>
            <person name="Li Y."/>
            <person name="Li D."/>
            <person name="Chen G."/>
            <person name="Du Z."/>
        </authorList>
    </citation>
    <scope>NUCLEOTIDE SEQUENCE [LARGE SCALE GENOMIC DNA]</scope>
    <source>
        <strain evidence="8 9">Q1</strain>
    </source>
</reference>
<dbReference type="RefSeq" id="WP_048695250.1">
    <property type="nucleotide sequence ID" value="NZ_KQ130507.1"/>
</dbReference>
<dbReference type="GO" id="GO:0005886">
    <property type="term" value="C:plasma membrane"/>
    <property type="evidence" value="ECO:0007669"/>
    <property type="project" value="UniProtKB-SubCell"/>
</dbReference>